<dbReference type="AlphaFoldDB" id="A0A1E7LBL3"/>
<organism evidence="2 3">
    <name type="scientific">Streptomyces nanshensis</name>
    <dbReference type="NCBI Taxonomy" id="518642"/>
    <lineage>
        <taxon>Bacteria</taxon>
        <taxon>Bacillati</taxon>
        <taxon>Actinomycetota</taxon>
        <taxon>Actinomycetes</taxon>
        <taxon>Kitasatosporales</taxon>
        <taxon>Streptomycetaceae</taxon>
        <taxon>Streptomyces</taxon>
    </lineage>
</organism>
<feature type="non-terminal residue" evidence="2">
    <location>
        <position position="160"/>
    </location>
</feature>
<sequence length="160" mass="16824">MTDDDREPASSPGTFHAAQAALETIDEAVRTAQTTPPGEAPDAGSDPDPDPDPDVGSGSGSDAGYEQVLAALLLLRELRDQLAGWETGLIETAREAGASWAELAPPLGVASRQAAERRYLRLRPGAPGANGEERIQAVRERRAADRSVTTWARGNAAGLR</sequence>
<evidence type="ECO:0000313" key="2">
    <source>
        <dbReference type="EMBL" id="OEV13609.1"/>
    </source>
</evidence>
<keyword evidence="3" id="KW-1185">Reference proteome</keyword>
<dbReference type="Proteomes" id="UP000176005">
    <property type="component" value="Unassembled WGS sequence"/>
</dbReference>
<comment type="caution">
    <text evidence="2">The sequence shown here is derived from an EMBL/GenBank/DDBJ whole genome shotgun (WGS) entry which is preliminary data.</text>
</comment>
<evidence type="ECO:0008006" key="4">
    <source>
        <dbReference type="Google" id="ProtNLM"/>
    </source>
</evidence>
<evidence type="ECO:0000256" key="1">
    <source>
        <dbReference type="SAM" id="MobiDB-lite"/>
    </source>
</evidence>
<proteinExistence type="predicted"/>
<accession>A0A1E7LBL3</accession>
<reference evidence="2 3" key="1">
    <citation type="journal article" date="2016" name="Front. Microbiol.">
        <title>Comparative Genomics Analysis of Streptomyces Species Reveals Their Adaptation to the Marine Environment and Their Diversity at the Genomic Level.</title>
        <authorList>
            <person name="Tian X."/>
            <person name="Zhang Z."/>
            <person name="Yang T."/>
            <person name="Chen M."/>
            <person name="Li J."/>
            <person name="Chen F."/>
            <person name="Yang J."/>
            <person name="Li W."/>
            <person name="Zhang B."/>
            <person name="Zhang Z."/>
            <person name="Wu J."/>
            <person name="Zhang C."/>
            <person name="Long L."/>
            <person name="Xiao J."/>
        </authorList>
    </citation>
    <scope>NUCLEOTIDE SEQUENCE [LARGE SCALE GENOMIC DNA]</scope>
    <source>
        <strain evidence="2 3">SCSIO 10429</strain>
    </source>
</reference>
<dbReference type="EMBL" id="LJGW01000050">
    <property type="protein sequence ID" value="OEV13609.1"/>
    <property type="molecule type" value="Genomic_DNA"/>
</dbReference>
<feature type="compositionally biased region" description="Low complexity" evidence="1">
    <location>
        <begin position="54"/>
        <end position="63"/>
    </location>
</feature>
<name>A0A1E7LBL3_9ACTN</name>
<gene>
    <name evidence="2" type="ORF">AN218_02725</name>
</gene>
<protein>
    <recommendedName>
        <fullName evidence="4">Type III effector protein</fullName>
    </recommendedName>
</protein>
<feature type="region of interest" description="Disordered" evidence="1">
    <location>
        <begin position="1"/>
        <end position="63"/>
    </location>
</feature>
<evidence type="ECO:0000313" key="3">
    <source>
        <dbReference type="Proteomes" id="UP000176005"/>
    </source>
</evidence>